<evidence type="ECO:0000256" key="1">
    <source>
        <dbReference type="SAM" id="Coils"/>
    </source>
</evidence>
<organism evidence="3 4">
    <name type="scientific">Spodoptera exigua</name>
    <name type="common">Beet armyworm</name>
    <name type="synonym">Noctua fulgens</name>
    <dbReference type="NCBI Taxonomy" id="7107"/>
    <lineage>
        <taxon>Eukaryota</taxon>
        <taxon>Metazoa</taxon>
        <taxon>Ecdysozoa</taxon>
        <taxon>Arthropoda</taxon>
        <taxon>Hexapoda</taxon>
        <taxon>Insecta</taxon>
        <taxon>Pterygota</taxon>
        <taxon>Neoptera</taxon>
        <taxon>Endopterygota</taxon>
        <taxon>Lepidoptera</taxon>
        <taxon>Glossata</taxon>
        <taxon>Ditrysia</taxon>
        <taxon>Noctuoidea</taxon>
        <taxon>Noctuidae</taxon>
        <taxon>Amphipyrinae</taxon>
        <taxon>Spodoptera</taxon>
    </lineage>
</organism>
<evidence type="ECO:0000256" key="2">
    <source>
        <dbReference type="SAM" id="MobiDB-lite"/>
    </source>
</evidence>
<feature type="coiled-coil region" evidence="1">
    <location>
        <begin position="120"/>
        <end position="147"/>
    </location>
</feature>
<sequence>MKGIFKKKPNESAPTPAPQNTHENDSKLLYMRNSITSLFKNKNNKSKLAIKDIDLIEGMEANDLMKLYTVSEPKVPLLEMMVADYKRGRFSIPGASTKQKKKKIALDQAKLDQMINEYDEEVRKKDLEEIQNNAETLKKKFALSNAQVLKLDNIVQELHQGKSYQLDIATVLLDPKDLTKEQFHSLIKEYEDTQVKKSRLSQILDQSRQSLEHSKKKVFHLMGKRTAK</sequence>
<gene>
    <name evidence="3" type="ORF">HW555_000187</name>
</gene>
<dbReference type="Proteomes" id="UP000648187">
    <property type="component" value="Unassembled WGS sequence"/>
</dbReference>
<dbReference type="EMBL" id="JACKWZ010000001">
    <property type="protein sequence ID" value="KAF9424886.1"/>
    <property type="molecule type" value="Genomic_DNA"/>
</dbReference>
<proteinExistence type="predicted"/>
<protein>
    <submittedName>
        <fullName evidence="3">Uncharacterized protein</fullName>
    </submittedName>
</protein>
<comment type="caution">
    <text evidence="3">The sequence shown here is derived from an EMBL/GenBank/DDBJ whole genome shotgun (WGS) entry which is preliminary data.</text>
</comment>
<keyword evidence="4" id="KW-1185">Reference proteome</keyword>
<dbReference type="AlphaFoldDB" id="A0A835LGP0"/>
<name>A0A835LGP0_SPOEX</name>
<reference evidence="3" key="1">
    <citation type="submission" date="2020-08" db="EMBL/GenBank/DDBJ databases">
        <title>Spodoptera exigua strain:BAW_Kor-Di-RS1 Genome sequencing and assembly.</title>
        <authorList>
            <person name="Kim J."/>
            <person name="Nam H.Y."/>
            <person name="Kwon M."/>
            <person name="Choi J.H."/>
            <person name="Cho S.R."/>
            <person name="Kim G.-H."/>
        </authorList>
    </citation>
    <scope>NUCLEOTIDE SEQUENCE</scope>
    <source>
        <strain evidence="3">BAW_Kor-Di-RS1</strain>
        <tissue evidence="3">Whole-body</tissue>
    </source>
</reference>
<evidence type="ECO:0000313" key="4">
    <source>
        <dbReference type="Proteomes" id="UP000648187"/>
    </source>
</evidence>
<feature type="region of interest" description="Disordered" evidence="2">
    <location>
        <begin position="1"/>
        <end position="26"/>
    </location>
</feature>
<keyword evidence="1" id="KW-0175">Coiled coil</keyword>
<accession>A0A835LGP0</accession>
<evidence type="ECO:0000313" key="3">
    <source>
        <dbReference type="EMBL" id="KAF9424886.1"/>
    </source>
</evidence>